<comment type="caution">
    <text evidence="1">The sequence shown here is derived from an EMBL/GenBank/DDBJ whole genome shotgun (WGS) entry which is preliminary data.</text>
</comment>
<accession>A0A150FC49</accession>
<dbReference type="AlphaFoldDB" id="A0A150FC49"/>
<protein>
    <submittedName>
        <fullName evidence="1">Uncharacterized protein</fullName>
    </submittedName>
</protein>
<evidence type="ECO:0000313" key="2">
    <source>
        <dbReference type="Proteomes" id="UP000075430"/>
    </source>
</evidence>
<gene>
    <name evidence="1" type="ORF">AXI58_10200</name>
</gene>
<dbReference type="STRING" id="1793963.AXI58_10200"/>
<dbReference type="OrthoDB" id="2680503at2"/>
<evidence type="ECO:0000313" key="1">
    <source>
        <dbReference type="EMBL" id="KXZ22353.1"/>
    </source>
</evidence>
<sequence>MNNLEQHLKEQTDAFLADCFNELKQWRETGVLEQGKVRNLHDTFNTNITQLHMISEVIYRELASRFVEKVK</sequence>
<dbReference type="Proteomes" id="UP000075430">
    <property type="component" value="Unassembled WGS sequence"/>
</dbReference>
<dbReference type="EMBL" id="LSBA01000005">
    <property type="protein sequence ID" value="KXZ22353.1"/>
    <property type="molecule type" value="Genomic_DNA"/>
</dbReference>
<proteinExistence type="predicted"/>
<reference evidence="2" key="1">
    <citation type="submission" date="2016-02" db="EMBL/GenBank/DDBJ databases">
        <authorList>
            <person name="Dunlap C."/>
        </authorList>
    </citation>
    <scope>NUCLEOTIDE SEQUENCE [LARGE SCALE GENOMIC DNA]</scope>
    <source>
        <strain evidence="2">NRRL B-41092</strain>
    </source>
</reference>
<keyword evidence="2" id="KW-1185">Reference proteome</keyword>
<name>A0A150FC49_9BACI</name>
<dbReference type="RefSeq" id="WP_061520696.1">
    <property type="nucleotide sequence ID" value="NZ_JARLZY010000019.1"/>
</dbReference>
<organism evidence="1 2">
    <name type="scientific">Bacillus nakamurai</name>
    <dbReference type="NCBI Taxonomy" id="1793963"/>
    <lineage>
        <taxon>Bacteria</taxon>
        <taxon>Bacillati</taxon>
        <taxon>Bacillota</taxon>
        <taxon>Bacilli</taxon>
        <taxon>Bacillales</taxon>
        <taxon>Bacillaceae</taxon>
        <taxon>Bacillus</taxon>
    </lineage>
</organism>